<comment type="subcellular location">
    <subcellularLocation>
        <location evidence="1">Membrane</location>
        <topology evidence="1">Multi-pass membrane protein</topology>
    </subcellularLocation>
</comment>
<name>A0A8J4DNK3_9ACTN</name>
<accession>A0A8J4DNK3</accession>
<evidence type="ECO:0000256" key="5">
    <source>
        <dbReference type="SAM" id="Phobius"/>
    </source>
</evidence>
<dbReference type="InterPro" id="IPR013525">
    <property type="entry name" value="ABC2_TM"/>
</dbReference>
<feature type="transmembrane region" description="Helical" evidence="5">
    <location>
        <begin position="220"/>
        <end position="238"/>
    </location>
</feature>
<evidence type="ECO:0000313" key="8">
    <source>
        <dbReference type="Proteomes" id="UP000619260"/>
    </source>
</evidence>
<dbReference type="PANTHER" id="PTHR43229:SF6">
    <property type="entry name" value="ABC-TYPE MULTIDRUG TRANSPORT SYSTEM, PERMEASE COMPONENT"/>
    <property type="match status" value="1"/>
</dbReference>
<feature type="transmembrane region" description="Helical" evidence="5">
    <location>
        <begin position="169"/>
        <end position="190"/>
    </location>
</feature>
<dbReference type="AlphaFoldDB" id="A0A8J4DNK3"/>
<feature type="domain" description="ABC-2 type transporter transmembrane" evidence="6">
    <location>
        <begin position="25"/>
        <end position="206"/>
    </location>
</feature>
<evidence type="ECO:0000256" key="4">
    <source>
        <dbReference type="ARBA" id="ARBA00023136"/>
    </source>
</evidence>
<feature type="transmembrane region" description="Helical" evidence="5">
    <location>
        <begin position="20"/>
        <end position="38"/>
    </location>
</feature>
<keyword evidence="2 5" id="KW-0812">Transmembrane</keyword>
<reference evidence="7" key="1">
    <citation type="submission" date="2021-01" db="EMBL/GenBank/DDBJ databases">
        <title>Whole genome shotgun sequence of Virgisporangium aliadipatigenens NBRC 105644.</title>
        <authorList>
            <person name="Komaki H."/>
            <person name="Tamura T."/>
        </authorList>
    </citation>
    <scope>NUCLEOTIDE SEQUENCE</scope>
    <source>
        <strain evidence="7">NBRC 105644</strain>
    </source>
</reference>
<sequence>MSALAGFRFQLRELPHRPDHLLALVTAPLMTLVFLAITRHAGRADLAGHAVLAPALIALWQMALLVAGELVAAERENGSLEALVATPSSFAAVIIGRVAAVTLVSLLGFVEAWLAAWAVFGVVVTVAHPVVFAATVLVSALAMAGTAGLMSAVFVLTRSARTFQNSLSYPFYVLGGVIVPVSLLPDWLAAPSRAVFLSWSSDLLRDAVDASTVEGVLPRLGAIAGLGFLGLCAGLLALRRAVDRLRRTGTLGHA</sequence>
<dbReference type="InterPro" id="IPR051784">
    <property type="entry name" value="Nod_factor_ABC_transporter"/>
</dbReference>
<evidence type="ECO:0000313" key="7">
    <source>
        <dbReference type="EMBL" id="GIJ43602.1"/>
    </source>
</evidence>
<feature type="transmembrane region" description="Helical" evidence="5">
    <location>
        <begin position="50"/>
        <end position="68"/>
    </location>
</feature>
<dbReference type="GO" id="GO:0140359">
    <property type="term" value="F:ABC-type transporter activity"/>
    <property type="evidence" value="ECO:0007669"/>
    <property type="project" value="InterPro"/>
</dbReference>
<dbReference type="EMBL" id="BOPF01000002">
    <property type="protein sequence ID" value="GIJ43602.1"/>
    <property type="molecule type" value="Genomic_DNA"/>
</dbReference>
<keyword evidence="4 5" id="KW-0472">Membrane</keyword>
<evidence type="ECO:0000259" key="6">
    <source>
        <dbReference type="Pfam" id="PF01061"/>
    </source>
</evidence>
<organism evidence="7 8">
    <name type="scientific">Virgisporangium aliadipatigenens</name>
    <dbReference type="NCBI Taxonomy" id="741659"/>
    <lineage>
        <taxon>Bacteria</taxon>
        <taxon>Bacillati</taxon>
        <taxon>Actinomycetota</taxon>
        <taxon>Actinomycetes</taxon>
        <taxon>Micromonosporales</taxon>
        <taxon>Micromonosporaceae</taxon>
        <taxon>Virgisporangium</taxon>
    </lineage>
</organism>
<protein>
    <recommendedName>
        <fullName evidence="6">ABC-2 type transporter transmembrane domain-containing protein</fullName>
    </recommendedName>
</protein>
<keyword evidence="3 5" id="KW-1133">Transmembrane helix</keyword>
<dbReference type="Pfam" id="PF01061">
    <property type="entry name" value="ABC2_membrane"/>
    <property type="match status" value="1"/>
</dbReference>
<evidence type="ECO:0000256" key="1">
    <source>
        <dbReference type="ARBA" id="ARBA00004141"/>
    </source>
</evidence>
<feature type="transmembrane region" description="Helical" evidence="5">
    <location>
        <begin position="114"/>
        <end position="131"/>
    </location>
</feature>
<dbReference type="PANTHER" id="PTHR43229">
    <property type="entry name" value="NODULATION PROTEIN J"/>
    <property type="match status" value="1"/>
</dbReference>
<dbReference type="Proteomes" id="UP000619260">
    <property type="component" value="Unassembled WGS sequence"/>
</dbReference>
<evidence type="ECO:0000256" key="3">
    <source>
        <dbReference type="ARBA" id="ARBA00022989"/>
    </source>
</evidence>
<evidence type="ECO:0000256" key="2">
    <source>
        <dbReference type="ARBA" id="ARBA00022692"/>
    </source>
</evidence>
<feature type="transmembrane region" description="Helical" evidence="5">
    <location>
        <begin position="137"/>
        <end position="157"/>
    </location>
</feature>
<feature type="transmembrane region" description="Helical" evidence="5">
    <location>
        <begin position="88"/>
        <end position="107"/>
    </location>
</feature>
<gene>
    <name evidence="7" type="ORF">Val02_04880</name>
</gene>
<comment type="caution">
    <text evidence="7">The sequence shown here is derived from an EMBL/GenBank/DDBJ whole genome shotgun (WGS) entry which is preliminary data.</text>
</comment>
<proteinExistence type="predicted"/>
<dbReference type="RefSeq" id="WP_203897160.1">
    <property type="nucleotide sequence ID" value="NZ_BOPF01000002.1"/>
</dbReference>
<keyword evidence="8" id="KW-1185">Reference proteome</keyword>
<dbReference type="GO" id="GO:0016020">
    <property type="term" value="C:membrane"/>
    <property type="evidence" value="ECO:0007669"/>
    <property type="project" value="UniProtKB-SubCell"/>
</dbReference>